<protein>
    <recommendedName>
        <fullName evidence="3">4-alpha-glucanotransferase</fullName>
        <ecNumber evidence="3">2.4.1.25</ecNumber>
    </recommendedName>
    <alternativeName>
        <fullName evidence="7">Amylomaltase</fullName>
    </alternativeName>
    <alternativeName>
        <fullName evidence="8">Disproportionating enzyme</fullName>
    </alternativeName>
</protein>
<proteinExistence type="inferred from homology"/>
<dbReference type="GO" id="GO:0005975">
    <property type="term" value="P:carbohydrate metabolic process"/>
    <property type="evidence" value="ECO:0007669"/>
    <property type="project" value="InterPro"/>
</dbReference>
<keyword evidence="10" id="KW-1185">Reference proteome</keyword>
<evidence type="ECO:0000256" key="8">
    <source>
        <dbReference type="ARBA" id="ARBA00031501"/>
    </source>
</evidence>
<dbReference type="AlphaFoldDB" id="A0AAE0KSP4"/>
<dbReference type="Pfam" id="PF02446">
    <property type="entry name" value="Glyco_hydro_77"/>
    <property type="match status" value="1"/>
</dbReference>
<organism evidence="9 10">
    <name type="scientific">Cymbomonas tetramitiformis</name>
    <dbReference type="NCBI Taxonomy" id="36881"/>
    <lineage>
        <taxon>Eukaryota</taxon>
        <taxon>Viridiplantae</taxon>
        <taxon>Chlorophyta</taxon>
        <taxon>Pyramimonadophyceae</taxon>
        <taxon>Pyramimonadales</taxon>
        <taxon>Pyramimonadaceae</taxon>
        <taxon>Cymbomonas</taxon>
    </lineage>
</organism>
<dbReference type="EMBL" id="LGRX02019074">
    <property type="protein sequence ID" value="KAK3259009.1"/>
    <property type="molecule type" value="Genomic_DNA"/>
</dbReference>
<evidence type="ECO:0000256" key="4">
    <source>
        <dbReference type="ARBA" id="ARBA00022676"/>
    </source>
</evidence>
<evidence type="ECO:0000256" key="7">
    <source>
        <dbReference type="ARBA" id="ARBA00031423"/>
    </source>
</evidence>
<dbReference type="PANTHER" id="PTHR32438">
    <property type="entry name" value="4-ALPHA-GLUCANOTRANSFERASE DPE1, CHLOROPLASTIC/AMYLOPLASTIC"/>
    <property type="match status" value="1"/>
</dbReference>
<dbReference type="PANTHER" id="PTHR32438:SF5">
    <property type="entry name" value="4-ALPHA-GLUCANOTRANSFERASE DPE1, CHLOROPLASTIC_AMYLOPLASTIC"/>
    <property type="match status" value="1"/>
</dbReference>
<name>A0AAE0KSP4_9CHLO</name>
<accession>A0AAE0KSP4</accession>
<dbReference type="InterPro" id="IPR003385">
    <property type="entry name" value="Glyco_hydro_77"/>
</dbReference>
<keyword evidence="5" id="KW-0808">Transferase</keyword>
<comment type="catalytic activity">
    <reaction evidence="1">
        <text>Transfers a segment of a (1-&gt;4)-alpha-D-glucan to a new position in an acceptor, which may be glucose or a (1-&gt;4)-alpha-D-glucan.</text>
        <dbReference type="EC" id="2.4.1.25"/>
    </reaction>
</comment>
<evidence type="ECO:0000256" key="2">
    <source>
        <dbReference type="ARBA" id="ARBA00005684"/>
    </source>
</evidence>
<comment type="similarity">
    <text evidence="2">Belongs to the disproportionating enzyme family.</text>
</comment>
<dbReference type="Proteomes" id="UP001190700">
    <property type="component" value="Unassembled WGS sequence"/>
</dbReference>
<evidence type="ECO:0000313" key="9">
    <source>
        <dbReference type="EMBL" id="KAK3259009.1"/>
    </source>
</evidence>
<reference evidence="9 10" key="1">
    <citation type="journal article" date="2015" name="Genome Biol. Evol.">
        <title>Comparative Genomics of a Bacterivorous Green Alga Reveals Evolutionary Causalities and Consequences of Phago-Mixotrophic Mode of Nutrition.</title>
        <authorList>
            <person name="Burns J.A."/>
            <person name="Paasch A."/>
            <person name="Narechania A."/>
            <person name="Kim E."/>
        </authorList>
    </citation>
    <scope>NUCLEOTIDE SEQUENCE [LARGE SCALE GENOMIC DNA]</scope>
    <source>
        <strain evidence="9 10">PLY_AMNH</strain>
    </source>
</reference>
<dbReference type="SUPFAM" id="SSF51445">
    <property type="entry name" value="(Trans)glycosidases"/>
    <property type="match status" value="1"/>
</dbReference>
<keyword evidence="4" id="KW-0328">Glycosyltransferase</keyword>
<evidence type="ECO:0000256" key="5">
    <source>
        <dbReference type="ARBA" id="ARBA00022679"/>
    </source>
</evidence>
<keyword evidence="6" id="KW-0119">Carbohydrate metabolism</keyword>
<dbReference type="InterPro" id="IPR017853">
    <property type="entry name" value="GH"/>
</dbReference>
<dbReference type="Gene3D" id="3.20.20.80">
    <property type="entry name" value="Glycosidases"/>
    <property type="match status" value="1"/>
</dbReference>
<evidence type="ECO:0000256" key="3">
    <source>
        <dbReference type="ARBA" id="ARBA00012560"/>
    </source>
</evidence>
<gene>
    <name evidence="9" type="ORF">CYMTET_31973</name>
</gene>
<dbReference type="GO" id="GO:0004134">
    <property type="term" value="F:4-alpha-glucanotransferase activity"/>
    <property type="evidence" value="ECO:0007669"/>
    <property type="project" value="UniProtKB-EC"/>
</dbReference>
<evidence type="ECO:0000313" key="10">
    <source>
        <dbReference type="Proteomes" id="UP001190700"/>
    </source>
</evidence>
<comment type="caution">
    <text evidence="9">The sequence shown here is derived from an EMBL/GenBank/DDBJ whole genome shotgun (WGS) entry which is preliminary data.</text>
</comment>
<evidence type="ECO:0000256" key="6">
    <source>
        <dbReference type="ARBA" id="ARBA00023277"/>
    </source>
</evidence>
<evidence type="ECO:0000256" key="1">
    <source>
        <dbReference type="ARBA" id="ARBA00000439"/>
    </source>
</evidence>
<dbReference type="EC" id="2.4.1.25" evidence="3"/>
<sequence>MGDTQVITPDVVALREEIGAPGMLVLQFAWEGGGANVHLPHNHYPNSICYPGTHDNDTAAGWWASTNDKAKTAFTRYTGVQDAAEVPSKMIELGMSSVSKDCIMIMQDVIGLDGSARFNTPGTADGNWVWRSKSFDNFTAEAENMVALCKVTDRAPPGKYDNEDE</sequence>